<dbReference type="eggNOG" id="COG2273">
    <property type="taxonomic scope" value="Bacteria"/>
</dbReference>
<protein>
    <recommendedName>
        <fullName evidence="1">TIR domain-containing protein</fullName>
    </recommendedName>
</protein>
<dbReference type="Proteomes" id="UP000001399">
    <property type="component" value="Chromosome"/>
</dbReference>
<dbReference type="GO" id="GO:0007165">
    <property type="term" value="P:signal transduction"/>
    <property type="evidence" value="ECO:0007669"/>
    <property type="project" value="InterPro"/>
</dbReference>
<dbReference type="AlphaFoldDB" id="E3I8M0"/>
<dbReference type="OrthoDB" id="8169573at2"/>
<dbReference type="SUPFAM" id="SSF52200">
    <property type="entry name" value="Toll/Interleukin receptor TIR domain"/>
    <property type="match status" value="1"/>
</dbReference>
<dbReference type="RefSeq" id="WP_013420371.1">
    <property type="nucleotide sequence ID" value="NC_014664.1"/>
</dbReference>
<dbReference type="EMBL" id="CP002292">
    <property type="protein sequence ID" value="ADP71999.1"/>
    <property type="molecule type" value="Genomic_DNA"/>
</dbReference>
<feature type="domain" description="TIR" evidence="1">
    <location>
        <begin position="1"/>
        <end position="127"/>
    </location>
</feature>
<proteinExistence type="predicted"/>
<accession>E3I8M0</accession>
<evidence type="ECO:0000313" key="3">
    <source>
        <dbReference type="Proteomes" id="UP000001399"/>
    </source>
</evidence>
<dbReference type="InterPro" id="IPR000157">
    <property type="entry name" value="TIR_dom"/>
</dbReference>
<dbReference type="HOGENOM" id="CLU_852272_0_0_5"/>
<gene>
    <name evidence="2" type="ordered locus">Rvan_2790</name>
</gene>
<reference evidence="3" key="1">
    <citation type="journal article" date="2011" name="J. Bacteriol.">
        <title>Genome sequences of eight morphologically diverse alphaproteobacteria.</title>
        <authorList>
            <consortium name="US DOE Joint Genome Institute"/>
            <person name="Brown P.J."/>
            <person name="Kysela D.T."/>
            <person name="Buechlein A."/>
            <person name="Hemmerich C."/>
            <person name="Brun Y.V."/>
        </authorList>
    </citation>
    <scope>NUCLEOTIDE SEQUENCE [LARGE SCALE GENOMIC DNA]</scope>
    <source>
        <strain evidence="3">ATCC 17100 / ATH 3.1.1 / DSM 162 / LMG 4299</strain>
    </source>
</reference>
<dbReference type="KEGG" id="rva:Rvan_2790"/>
<name>E3I8M0_RHOVT</name>
<sequence>MKDVFIAYARPERPIAEALAKIINDRGHSTWWDTDLLAGEDFNRVIQDRLNEARAVIVIWSDLSVKSDWVLAEAGYAARLKKLIPIIVGSLNPKDLPIPFNVYQTHIFNQTDKTSVEALLRSLSLLIRRRVDAEDAVPSAEIPPAEQPRPGQKEISEELEKPWVFVSHVDVDKPRIRPFVEKMLESELTVFIDKPAKLGLSKKWVGSPNLKYIRFFDNYRMAISRALDRSGCVLVFWSKESVQTERQIFWDEIEFGSVNGFLVSTMIDDVISGASKIPKGFGFSQANIADLTSNEALDNDFEWVIADIRELLQGYRSNFHLPGKKD</sequence>
<evidence type="ECO:0000259" key="1">
    <source>
        <dbReference type="PROSITE" id="PS50104"/>
    </source>
</evidence>
<dbReference type="Pfam" id="PF13676">
    <property type="entry name" value="TIR_2"/>
    <property type="match status" value="1"/>
</dbReference>
<evidence type="ECO:0000313" key="2">
    <source>
        <dbReference type="EMBL" id="ADP71999.1"/>
    </source>
</evidence>
<dbReference type="PROSITE" id="PS50104">
    <property type="entry name" value="TIR"/>
    <property type="match status" value="1"/>
</dbReference>
<dbReference type="Gene3D" id="3.40.50.10140">
    <property type="entry name" value="Toll/interleukin-1 receptor homology (TIR) domain"/>
    <property type="match status" value="1"/>
</dbReference>
<organism evidence="2 3">
    <name type="scientific">Rhodomicrobium vannielii (strain ATCC 17100 / DSM 162 / LMG 4299 / NCIMB 10020 / ATH 3.1.1)</name>
    <dbReference type="NCBI Taxonomy" id="648757"/>
    <lineage>
        <taxon>Bacteria</taxon>
        <taxon>Pseudomonadati</taxon>
        <taxon>Pseudomonadota</taxon>
        <taxon>Alphaproteobacteria</taxon>
        <taxon>Hyphomicrobiales</taxon>
        <taxon>Hyphomicrobiaceae</taxon>
        <taxon>Rhodomicrobium</taxon>
    </lineage>
</organism>
<keyword evidence="3" id="KW-1185">Reference proteome</keyword>
<dbReference type="InterPro" id="IPR035897">
    <property type="entry name" value="Toll_tir_struct_dom_sf"/>
</dbReference>